<keyword evidence="2" id="KW-1185">Reference proteome</keyword>
<name>A0AAD4D0I9_9FUNG</name>
<accession>A0AAD4D0I9</accession>
<sequence>MPDCTCKDGTAACGSTFPPECTFDKDTLYTCSASGTDPAPGDKCGFGCIVNATAADECAKDPCACKEAGRVCADALPAECKDIITTGAVYLCDAAGSSPKIQKLCIPGTTCISHAEGAECGGTNCNCTGNAIVCSSQFNDSCNLEKNTVYRCSDSSMPIKDKTCESGTECVAHASGAFCGPSDCKCTEDGTSCGADFPLSCKLNATSLYKCTMGSAPVLDKDCQPGRCSENAPAMGGASAVFKALATDTCVDACTCATANDLVCGSTFPDSCNLDKGALYKCTAAGAAPSDPVTCDKGPCIAQPGLDACGGEVGPPPDCYCKDDKPICFSSLPEICLPLLPADTPKETVLECSGQGAKPTVKEVCTVDQTCSQPADGPAFCKDLCACDATNTTNKCSSEFDPICKLPEGVYKCGADGKPEMVEVCTAPDTCRTHTDGPKCTPEECICQADGKKCGVTFDPKCGLVANTLYTCTSNELPKVEKDCNPGVCSSNNPPDAPPATNATAPAGDDFCIDQCACKVANEDLCSSTFDAACNLKNNTLMHCDTINAAPTEKETCTLECTVKDSNDECKFDPCACRKNGDTCGSSFPPMCNFEANSLYTCTGNKTVPAKKEACDSLSICTQVAGGSDYCGVSNDCECVGQGPTCSDQFPPGCNYTANSLVLCPNHTAITPCPEG</sequence>
<protein>
    <submittedName>
        <fullName evidence="1">Uncharacterized protein</fullName>
    </submittedName>
</protein>
<dbReference type="Proteomes" id="UP001194580">
    <property type="component" value="Unassembled WGS sequence"/>
</dbReference>
<evidence type="ECO:0000313" key="1">
    <source>
        <dbReference type="EMBL" id="KAG0251132.1"/>
    </source>
</evidence>
<comment type="caution">
    <text evidence="1">The sequence shown here is derived from an EMBL/GenBank/DDBJ whole genome shotgun (WGS) entry which is preliminary data.</text>
</comment>
<evidence type="ECO:0000313" key="2">
    <source>
        <dbReference type="Proteomes" id="UP001194580"/>
    </source>
</evidence>
<proteinExistence type="predicted"/>
<feature type="non-terminal residue" evidence="1">
    <location>
        <position position="676"/>
    </location>
</feature>
<dbReference type="AlphaFoldDB" id="A0AAD4D0I9"/>
<organism evidence="1 2">
    <name type="scientific">Linnemannia exigua</name>
    <dbReference type="NCBI Taxonomy" id="604196"/>
    <lineage>
        <taxon>Eukaryota</taxon>
        <taxon>Fungi</taxon>
        <taxon>Fungi incertae sedis</taxon>
        <taxon>Mucoromycota</taxon>
        <taxon>Mortierellomycotina</taxon>
        <taxon>Mortierellomycetes</taxon>
        <taxon>Mortierellales</taxon>
        <taxon>Mortierellaceae</taxon>
        <taxon>Linnemannia</taxon>
    </lineage>
</organism>
<gene>
    <name evidence="1" type="ORF">BGZ95_006988</name>
</gene>
<dbReference type="EMBL" id="JAAAIL010003333">
    <property type="protein sequence ID" value="KAG0251132.1"/>
    <property type="molecule type" value="Genomic_DNA"/>
</dbReference>
<reference evidence="1" key="1">
    <citation type="journal article" date="2020" name="Fungal Divers.">
        <title>Resolving the Mortierellaceae phylogeny through synthesis of multi-gene phylogenetics and phylogenomics.</title>
        <authorList>
            <person name="Vandepol N."/>
            <person name="Liber J."/>
            <person name="Desiro A."/>
            <person name="Na H."/>
            <person name="Kennedy M."/>
            <person name="Barry K."/>
            <person name="Grigoriev I.V."/>
            <person name="Miller A.N."/>
            <person name="O'Donnell K."/>
            <person name="Stajich J.E."/>
            <person name="Bonito G."/>
        </authorList>
    </citation>
    <scope>NUCLEOTIDE SEQUENCE</scope>
    <source>
        <strain evidence="1">NRRL 28262</strain>
    </source>
</reference>